<protein>
    <recommendedName>
        <fullName evidence="8">Probable subtilase-type protease inhibitor</fullName>
    </recommendedName>
</protein>
<organism evidence="11 12">
    <name type="scientific">Streptomyces natalensis ATCC 27448</name>
    <dbReference type="NCBI Taxonomy" id="1240678"/>
    <lineage>
        <taxon>Bacteria</taxon>
        <taxon>Bacillati</taxon>
        <taxon>Actinomycetota</taxon>
        <taxon>Actinomycetes</taxon>
        <taxon>Kitasatosporales</taxon>
        <taxon>Streptomycetaceae</taxon>
        <taxon>Streptomyces</taxon>
    </lineage>
</organism>
<evidence type="ECO:0000256" key="9">
    <source>
        <dbReference type="RuleBase" id="RU003471"/>
    </source>
</evidence>
<keyword evidence="5 8" id="KW-0646">Protease inhibitor</keyword>
<dbReference type="InterPro" id="IPR023549">
    <property type="entry name" value="Subtilisin_inhibitor"/>
</dbReference>
<dbReference type="GO" id="GO:0005576">
    <property type="term" value="C:extracellular region"/>
    <property type="evidence" value="ECO:0007669"/>
    <property type="project" value="UniProtKB-SubCell"/>
</dbReference>
<evidence type="ECO:0000256" key="7">
    <source>
        <dbReference type="ARBA" id="ARBA00023157"/>
    </source>
</evidence>
<dbReference type="InterPro" id="IPR020054">
    <property type="entry name" value="Prot_inh_SSI_I16_CS"/>
</dbReference>
<accession>A0A0D7CNM0</accession>
<evidence type="ECO:0000256" key="2">
    <source>
        <dbReference type="ARBA" id="ARBA00010472"/>
    </source>
</evidence>
<sequence length="147" mass="15394" precursor="true">MRYISGALALGAALVLGSLATTAQAADAPVHNSIRTGGLYAPTELVMTVGQGETRATATVERAVTLSCMPGATGSHPNPKAACAQLRSASGDFAKVTGTGTERMCTKIWNPVVVTADGVWEGRRVSYTYTYPNSCMMDAAQQSVFRF</sequence>
<name>A0A0D7CNM0_9ACTN</name>
<evidence type="ECO:0000313" key="12">
    <source>
        <dbReference type="Proteomes" id="UP000032458"/>
    </source>
</evidence>
<keyword evidence="7 8" id="KW-1015">Disulfide bond</keyword>
<comment type="function">
    <text evidence="8">Strong inhibitor of bacterial serine proteases such as subtilisin.</text>
</comment>
<feature type="signal peptide" evidence="8">
    <location>
        <begin position="1"/>
        <end position="25"/>
    </location>
</feature>
<comment type="subcellular location">
    <subcellularLocation>
        <location evidence="1 8">Secreted</location>
    </subcellularLocation>
</comment>
<dbReference type="GO" id="GO:0004867">
    <property type="term" value="F:serine-type endopeptidase inhibitor activity"/>
    <property type="evidence" value="ECO:0007669"/>
    <property type="project" value="UniProtKB-UniRule"/>
</dbReference>
<feature type="site" description="Reactive bond" evidence="8">
    <location>
        <begin position="107"/>
        <end position="108"/>
    </location>
</feature>
<dbReference type="Pfam" id="PF00720">
    <property type="entry name" value="SSI"/>
    <property type="match status" value="1"/>
</dbReference>
<keyword evidence="4 8" id="KW-0964">Secreted</keyword>
<dbReference type="PROSITE" id="PS00999">
    <property type="entry name" value="SSI"/>
    <property type="match status" value="1"/>
</dbReference>
<evidence type="ECO:0000256" key="5">
    <source>
        <dbReference type="ARBA" id="ARBA00022690"/>
    </source>
</evidence>
<comment type="subunit">
    <text evidence="3 8">Homodimer.</text>
</comment>
<dbReference type="PATRIC" id="fig|1240678.4.peg.2610"/>
<dbReference type="Proteomes" id="UP000032458">
    <property type="component" value="Unassembled WGS sequence"/>
</dbReference>
<dbReference type="AlphaFoldDB" id="A0A0D7CNM0"/>
<feature type="chain" id="PRO_5008986009" description="Probable subtilase-type protease inhibitor" evidence="8">
    <location>
        <begin position="26"/>
        <end position="147"/>
    </location>
</feature>
<comment type="caution">
    <text evidence="11">The sequence shown here is derived from an EMBL/GenBank/DDBJ whole genome shotgun (WGS) entry which is preliminary data.</text>
</comment>
<keyword evidence="8" id="KW-0732">Signal</keyword>
<dbReference type="InterPro" id="IPR036819">
    <property type="entry name" value="Subtilisin_inhibitor-like_sf"/>
</dbReference>
<dbReference type="EMBL" id="JRKI01000017">
    <property type="protein sequence ID" value="KIZ17788.1"/>
    <property type="molecule type" value="Genomic_DNA"/>
</dbReference>
<feature type="disulfide bond" evidence="8">
    <location>
        <begin position="68"/>
        <end position="83"/>
    </location>
</feature>
<proteinExistence type="inferred from homology"/>
<dbReference type="Gene3D" id="3.30.350.10">
    <property type="entry name" value="Subtilisin inhibitor-like"/>
    <property type="match status" value="1"/>
</dbReference>
<evidence type="ECO:0000256" key="3">
    <source>
        <dbReference type="ARBA" id="ARBA00011738"/>
    </source>
</evidence>
<feature type="domain" description="Subtilisin inhibitor" evidence="10">
    <location>
        <begin position="41"/>
        <end position="133"/>
    </location>
</feature>
<keyword evidence="12" id="KW-1185">Reference proteome</keyword>
<dbReference type="InterPro" id="IPR000691">
    <property type="entry name" value="Prot_inh_I16_SSI"/>
</dbReference>
<evidence type="ECO:0000256" key="4">
    <source>
        <dbReference type="ARBA" id="ARBA00022525"/>
    </source>
</evidence>
<evidence type="ECO:0000259" key="10">
    <source>
        <dbReference type="Pfam" id="PF00720"/>
    </source>
</evidence>
<dbReference type="SUPFAM" id="SSF55399">
    <property type="entry name" value="Subtilisin inhibitor"/>
    <property type="match status" value="1"/>
</dbReference>
<evidence type="ECO:0000313" key="11">
    <source>
        <dbReference type="EMBL" id="KIZ17788.1"/>
    </source>
</evidence>
<comment type="similarity">
    <text evidence="2 8 9">Belongs to the protease inhibitor I16 (SSI) family.</text>
</comment>
<dbReference type="HAMAP" id="MF_00778">
    <property type="entry name" value="SSI"/>
    <property type="match status" value="1"/>
</dbReference>
<dbReference type="PRINTS" id="PR00294">
    <property type="entry name" value="SSBTLNINHBTR"/>
</dbReference>
<dbReference type="RefSeq" id="WP_030067878.1">
    <property type="nucleotide sequence ID" value="NZ_JRKI01000017.1"/>
</dbReference>
<keyword evidence="6 8" id="KW-0722">Serine protease inhibitor</keyword>
<evidence type="ECO:0000256" key="6">
    <source>
        <dbReference type="ARBA" id="ARBA00022900"/>
    </source>
</evidence>
<reference evidence="11 12" key="1">
    <citation type="submission" date="2014-09" db="EMBL/GenBank/DDBJ databases">
        <title>Draft genome sequence of Streptomyces natalensis ATCC 27448, producer of the antifungal pimaricin.</title>
        <authorList>
            <person name="Mendes M.V."/>
            <person name="Beites T."/>
            <person name="Pires S."/>
            <person name="Santos C.L."/>
            <person name="Moradas-Ferreira P."/>
        </authorList>
    </citation>
    <scope>NUCLEOTIDE SEQUENCE [LARGE SCALE GENOMIC DNA]</scope>
    <source>
        <strain evidence="11 12">ATCC 27448</strain>
    </source>
</reference>
<evidence type="ECO:0000256" key="8">
    <source>
        <dbReference type="HAMAP-Rule" id="MF_00778"/>
    </source>
</evidence>
<gene>
    <name evidence="8" type="primary">sti</name>
    <name evidence="11" type="ORF">SNA_12410</name>
</gene>
<feature type="disulfide bond" evidence="8">
    <location>
        <begin position="105"/>
        <end position="135"/>
    </location>
</feature>
<evidence type="ECO:0000256" key="1">
    <source>
        <dbReference type="ARBA" id="ARBA00004613"/>
    </source>
</evidence>